<dbReference type="Proteomes" id="UP000887540">
    <property type="component" value="Unplaced"/>
</dbReference>
<evidence type="ECO:0000313" key="1">
    <source>
        <dbReference type="Proteomes" id="UP000887540"/>
    </source>
</evidence>
<organism evidence="1 2">
    <name type="scientific">Acrobeloides nanus</name>
    <dbReference type="NCBI Taxonomy" id="290746"/>
    <lineage>
        <taxon>Eukaryota</taxon>
        <taxon>Metazoa</taxon>
        <taxon>Ecdysozoa</taxon>
        <taxon>Nematoda</taxon>
        <taxon>Chromadorea</taxon>
        <taxon>Rhabditida</taxon>
        <taxon>Tylenchina</taxon>
        <taxon>Cephalobomorpha</taxon>
        <taxon>Cephaloboidea</taxon>
        <taxon>Cephalobidae</taxon>
        <taxon>Acrobeloides</taxon>
    </lineage>
</organism>
<evidence type="ECO:0000313" key="2">
    <source>
        <dbReference type="WBParaSite" id="ACRNAN_scaffold2701.g25258.t1"/>
    </source>
</evidence>
<sequence length="149" mass="17610">MILEERIRVQIDGDFKCQCYLCELDRSDPFIPKREAFGEKIETINQQYAQSNSQQAIKLIEPLVDKLRQTYQKRKELQTHLYIPLNIQAKLYYSMKQYEKAAELLKEFDEKINEFKVVQSSNMGIEAMILLSKCYELARIIDLTNRHGV</sequence>
<name>A0A914DHD6_9BILA</name>
<accession>A0A914DHD6</accession>
<keyword evidence="1" id="KW-1185">Reference proteome</keyword>
<dbReference type="AlphaFoldDB" id="A0A914DHD6"/>
<reference evidence="2" key="1">
    <citation type="submission" date="2022-11" db="UniProtKB">
        <authorList>
            <consortium name="WormBaseParasite"/>
        </authorList>
    </citation>
    <scope>IDENTIFICATION</scope>
</reference>
<protein>
    <submittedName>
        <fullName evidence="2">Uncharacterized protein</fullName>
    </submittedName>
</protein>
<proteinExistence type="predicted"/>
<dbReference type="WBParaSite" id="ACRNAN_scaffold2701.g25258.t1">
    <property type="protein sequence ID" value="ACRNAN_scaffold2701.g25258.t1"/>
    <property type="gene ID" value="ACRNAN_scaffold2701.g25258"/>
</dbReference>